<dbReference type="PANTHER" id="PTHR12706">
    <property type="entry name" value="STRAWBERRY NOTCH-RELATED"/>
    <property type="match status" value="1"/>
</dbReference>
<accession>A0A2A4K0Z6</accession>
<dbReference type="GO" id="GO:0005634">
    <property type="term" value="C:nucleus"/>
    <property type="evidence" value="ECO:0007669"/>
    <property type="project" value="TreeGrafter"/>
</dbReference>
<organism evidence="2">
    <name type="scientific">Heliothis virescens</name>
    <name type="common">Tobacco budworm moth</name>
    <dbReference type="NCBI Taxonomy" id="7102"/>
    <lineage>
        <taxon>Eukaryota</taxon>
        <taxon>Metazoa</taxon>
        <taxon>Ecdysozoa</taxon>
        <taxon>Arthropoda</taxon>
        <taxon>Hexapoda</taxon>
        <taxon>Insecta</taxon>
        <taxon>Pterygota</taxon>
        <taxon>Neoptera</taxon>
        <taxon>Endopterygota</taxon>
        <taxon>Lepidoptera</taxon>
        <taxon>Glossata</taxon>
        <taxon>Ditrysia</taxon>
        <taxon>Noctuoidea</taxon>
        <taxon>Noctuidae</taxon>
        <taxon>Heliothinae</taxon>
        <taxon>Heliothis</taxon>
    </lineage>
</organism>
<evidence type="ECO:0000313" key="2">
    <source>
        <dbReference type="EMBL" id="PCG77917.1"/>
    </source>
</evidence>
<comment type="caution">
    <text evidence="2">The sequence shown here is derived from an EMBL/GenBank/DDBJ whole genome shotgun (WGS) entry which is preliminary data.</text>
</comment>
<dbReference type="GO" id="GO:0042393">
    <property type="term" value="F:histone binding"/>
    <property type="evidence" value="ECO:0007669"/>
    <property type="project" value="TreeGrafter"/>
</dbReference>
<dbReference type="GO" id="GO:0006355">
    <property type="term" value="P:regulation of DNA-templated transcription"/>
    <property type="evidence" value="ECO:0007669"/>
    <property type="project" value="InterPro"/>
</dbReference>
<dbReference type="AlphaFoldDB" id="A0A2A4K0Z6"/>
<reference evidence="2" key="1">
    <citation type="submission" date="2017-09" db="EMBL/GenBank/DDBJ databases">
        <title>Contemporary evolution of a Lepidopteran species, Heliothis virescens, in response to modern agricultural practices.</title>
        <authorList>
            <person name="Fritz M.L."/>
            <person name="Deyonke A.M."/>
            <person name="Papanicolaou A."/>
            <person name="Micinski S."/>
            <person name="Westbrook J."/>
            <person name="Gould F."/>
        </authorList>
    </citation>
    <scope>NUCLEOTIDE SEQUENCE [LARGE SCALE GENOMIC DNA]</scope>
    <source>
        <strain evidence="2">HvINT-</strain>
        <tissue evidence="2">Whole body</tissue>
    </source>
</reference>
<dbReference type="STRING" id="7102.A0A2A4K0Z6"/>
<dbReference type="GO" id="GO:0031490">
    <property type="term" value="F:chromatin DNA binding"/>
    <property type="evidence" value="ECO:0007669"/>
    <property type="project" value="TreeGrafter"/>
</dbReference>
<proteinExistence type="predicted"/>
<gene>
    <name evidence="2" type="ORF">B5V51_5863</name>
</gene>
<dbReference type="Pfam" id="PF25373">
    <property type="entry name" value="SBNO"/>
    <property type="match status" value="1"/>
</dbReference>
<name>A0A2A4K0Z6_HELVI</name>
<feature type="domain" description="SBNO alpha/beta" evidence="1">
    <location>
        <begin position="13"/>
        <end position="133"/>
    </location>
</feature>
<evidence type="ECO:0000259" key="1">
    <source>
        <dbReference type="Pfam" id="PF25373"/>
    </source>
</evidence>
<dbReference type="InterPro" id="IPR057332">
    <property type="entry name" value="SBNO_a/b_dom"/>
</dbReference>
<dbReference type="PANTHER" id="PTHR12706:SF30">
    <property type="entry name" value="PROTEIN STRAWBERRY NOTCH-RELATED"/>
    <property type="match status" value="1"/>
</dbReference>
<dbReference type="EMBL" id="NWSH01000261">
    <property type="protein sequence ID" value="PCG77917.1"/>
    <property type="molecule type" value="Genomic_DNA"/>
</dbReference>
<dbReference type="InterPro" id="IPR026741">
    <property type="entry name" value="SNO"/>
</dbReference>
<protein>
    <recommendedName>
        <fullName evidence="1">SBNO alpha/beta domain-containing protein</fullName>
    </recommendedName>
</protein>
<sequence length="213" mass="24273">MWVGSLRAEKRGMDWAEALEKWSELTGAKEGFYVSQQARNNKHTAVLCVAAVNSHKKEKLTKKDIMFQIYRPNTGLQLRLESLAELEKKYRRVESSEAETWWRQQYAASQRVCSHAYWRAVCRNAADCEVGLRVRTHHVLAGSVLAVWARVEHVLAQRTHLNKMQVVRIKTDDGLKIVGTLIPKNCVEPLKEALSSDAVSVSEQKFEPTDALK</sequence>